<gene>
    <name evidence="2" type="ORF">EI168_01260</name>
</gene>
<accession>A0ABR9EYX4</accession>
<dbReference type="RefSeq" id="WP_192535743.1">
    <property type="nucleotide sequence ID" value="NZ_RRZD01000001.1"/>
</dbReference>
<comment type="caution">
    <text evidence="2">The sequence shown here is derived from an EMBL/GenBank/DDBJ whole genome shotgun (WGS) entry which is preliminary data.</text>
</comment>
<organism evidence="2 3">
    <name type="scientific">Halomonas casei</name>
    <dbReference type="NCBI Taxonomy" id="2742613"/>
    <lineage>
        <taxon>Bacteria</taxon>
        <taxon>Pseudomonadati</taxon>
        <taxon>Pseudomonadota</taxon>
        <taxon>Gammaproteobacteria</taxon>
        <taxon>Oceanospirillales</taxon>
        <taxon>Halomonadaceae</taxon>
        <taxon>Halomonas</taxon>
    </lineage>
</organism>
<feature type="transmembrane region" description="Helical" evidence="1">
    <location>
        <begin position="12"/>
        <end position="34"/>
    </location>
</feature>
<keyword evidence="1" id="KW-0812">Transmembrane</keyword>
<dbReference type="Proteomes" id="UP001645039">
    <property type="component" value="Unassembled WGS sequence"/>
</dbReference>
<name>A0ABR9EYX4_9GAMM</name>
<keyword evidence="1" id="KW-1133">Transmembrane helix</keyword>
<reference evidence="2 3" key="1">
    <citation type="submission" date="2020-07" db="EMBL/GenBank/DDBJ databases">
        <title>Halophilic bacteria isolated from french cheeses.</title>
        <authorList>
            <person name="Kothe C.I."/>
            <person name="Farah-Kraiem B."/>
            <person name="Renault P."/>
            <person name="Dridi B."/>
        </authorList>
    </citation>
    <scope>NUCLEOTIDE SEQUENCE [LARGE SCALE GENOMIC DNA]</scope>
    <source>
        <strain evidence="2 3">FME1</strain>
    </source>
</reference>
<evidence type="ECO:0000313" key="3">
    <source>
        <dbReference type="Proteomes" id="UP001645039"/>
    </source>
</evidence>
<sequence>MNQTLQGHSSRLLVYAFPAASLLLNWWAASLFMISLISGCLGSLYGLMTETPSVWISLMIALASGVFLHSVLIAVALTIAVTAEQTC</sequence>
<proteinExistence type="predicted"/>
<keyword evidence="3" id="KW-1185">Reference proteome</keyword>
<feature type="transmembrane region" description="Helical" evidence="1">
    <location>
        <begin position="54"/>
        <end position="81"/>
    </location>
</feature>
<dbReference type="EMBL" id="RRZD01000001">
    <property type="protein sequence ID" value="MBE0398737.1"/>
    <property type="molecule type" value="Genomic_DNA"/>
</dbReference>
<keyword evidence="1" id="KW-0472">Membrane</keyword>
<evidence type="ECO:0000256" key="1">
    <source>
        <dbReference type="SAM" id="Phobius"/>
    </source>
</evidence>
<protein>
    <submittedName>
        <fullName evidence="2">Uncharacterized protein</fullName>
    </submittedName>
</protein>
<evidence type="ECO:0000313" key="2">
    <source>
        <dbReference type="EMBL" id="MBE0398737.1"/>
    </source>
</evidence>